<dbReference type="RefSeq" id="WP_143692540.1">
    <property type="nucleotide sequence ID" value="NZ_AP019798.1"/>
</dbReference>
<dbReference type="AlphaFoldDB" id="A0A510I5Q6"/>
<dbReference type="InterPro" id="IPR036465">
    <property type="entry name" value="vWFA_dom_sf"/>
</dbReference>
<gene>
    <name evidence="1" type="ORF">VroAM7_16020</name>
</gene>
<accession>A0A510I5Q6</accession>
<reference evidence="2" key="1">
    <citation type="submission" date="2019-07" db="EMBL/GenBank/DDBJ databases">
        <title>Complete Genome Sequences of Vibrion rotiferianus strain AM7.</title>
        <authorList>
            <person name="Miyazaki K."/>
            <person name="Wiseschart A."/>
            <person name="Pootanakit K."/>
            <person name="Ishimori K."/>
            <person name="Kitahara K."/>
        </authorList>
    </citation>
    <scope>NUCLEOTIDE SEQUENCE [LARGE SCALE GENOMIC DNA]</scope>
    <source>
        <strain evidence="2">AM7</strain>
    </source>
</reference>
<sequence>MSSSKLYCIIDRSGSMAEYGKPMLMVNLLRYIRQFTNQRNINTRYFIWQEDISEINWSEDQDVELPEAGKSADIDAVCSLAKSYPEATLMILSDGYFELKSEQRHLLTQLDNLYIVSVGGDANLVQLNTLSEHSYHAEKIDQALHTLSRSKVATVPPLSRVSMKATLFDEDDEDEW</sequence>
<organism evidence="1 2">
    <name type="scientific">Vibrio rotiferianus</name>
    <dbReference type="NCBI Taxonomy" id="190895"/>
    <lineage>
        <taxon>Bacteria</taxon>
        <taxon>Pseudomonadati</taxon>
        <taxon>Pseudomonadota</taxon>
        <taxon>Gammaproteobacteria</taxon>
        <taxon>Vibrionales</taxon>
        <taxon>Vibrionaceae</taxon>
        <taxon>Vibrio</taxon>
    </lineage>
</organism>
<proteinExistence type="predicted"/>
<evidence type="ECO:0000313" key="1">
    <source>
        <dbReference type="EMBL" id="BBL88949.1"/>
    </source>
</evidence>
<evidence type="ECO:0000313" key="2">
    <source>
        <dbReference type="Proteomes" id="UP000315115"/>
    </source>
</evidence>
<dbReference type="EMBL" id="AP019798">
    <property type="protein sequence ID" value="BBL88949.1"/>
    <property type="molecule type" value="Genomic_DNA"/>
</dbReference>
<name>A0A510I5Q6_9VIBR</name>
<dbReference type="Proteomes" id="UP000315115">
    <property type="component" value="Chromosome 1"/>
</dbReference>
<protein>
    <recommendedName>
        <fullName evidence="3">VWA domain-containing protein</fullName>
    </recommendedName>
</protein>
<evidence type="ECO:0008006" key="3">
    <source>
        <dbReference type="Google" id="ProtNLM"/>
    </source>
</evidence>
<dbReference type="SUPFAM" id="SSF53300">
    <property type="entry name" value="vWA-like"/>
    <property type="match status" value="1"/>
</dbReference>